<proteinExistence type="predicted"/>
<reference evidence="1 2" key="1">
    <citation type="submission" date="2019-04" db="EMBL/GenBank/DDBJ databases">
        <title>Chromosome genome assembly for Takifugu flavidus.</title>
        <authorList>
            <person name="Xiao S."/>
        </authorList>
    </citation>
    <scope>NUCLEOTIDE SEQUENCE [LARGE SCALE GENOMIC DNA]</scope>
    <source>
        <strain evidence="1">HTHZ2018</strain>
        <tissue evidence="1">Muscle</tissue>
    </source>
</reference>
<gene>
    <name evidence="1" type="ORF">D4764_01G0014090</name>
</gene>
<comment type="caution">
    <text evidence="1">The sequence shown here is derived from an EMBL/GenBank/DDBJ whole genome shotgun (WGS) entry which is preliminary data.</text>
</comment>
<sequence>MLSVPAEASDNGCYPWARDVGLIWIGSPIGIPLEGMEHVPCESNAECGSTPEYMHTAGATMATGPVSTDEPKFALPMVLCVWVISL</sequence>
<organism evidence="1 2">
    <name type="scientific">Takifugu flavidus</name>
    <name type="common">sansaifugu</name>
    <dbReference type="NCBI Taxonomy" id="433684"/>
    <lineage>
        <taxon>Eukaryota</taxon>
        <taxon>Metazoa</taxon>
        <taxon>Chordata</taxon>
        <taxon>Craniata</taxon>
        <taxon>Vertebrata</taxon>
        <taxon>Euteleostomi</taxon>
        <taxon>Actinopterygii</taxon>
        <taxon>Neopterygii</taxon>
        <taxon>Teleostei</taxon>
        <taxon>Neoteleostei</taxon>
        <taxon>Acanthomorphata</taxon>
        <taxon>Eupercaria</taxon>
        <taxon>Tetraodontiformes</taxon>
        <taxon>Tetradontoidea</taxon>
        <taxon>Tetraodontidae</taxon>
        <taxon>Takifugu</taxon>
    </lineage>
</organism>
<evidence type="ECO:0000313" key="2">
    <source>
        <dbReference type="Proteomes" id="UP000324091"/>
    </source>
</evidence>
<dbReference type="EMBL" id="RHFK02000001">
    <property type="protein sequence ID" value="TWW81594.1"/>
    <property type="molecule type" value="Genomic_DNA"/>
</dbReference>
<evidence type="ECO:0000313" key="1">
    <source>
        <dbReference type="EMBL" id="TWW81594.1"/>
    </source>
</evidence>
<dbReference type="Proteomes" id="UP000324091">
    <property type="component" value="Chromosome 1"/>
</dbReference>
<keyword evidence="2" id="KW-1185">Reference proteome</keyword>
<accession>A0A5C6PPK6</accession>
<dbReference type="AlphaFoldDB" id="A0A5C6PPK6"/>
<name>A0A5C6PPK6_9TELE</name>
<protein>
    <submittedName>
        <fullName evidence="1">Uncharacterized protein</fullName>
    </submittedName>
</protein>